<accession>A0A7K0CP44</accession>
<dbReference type="EMBL" id="WEGJ01000030">
    <property type="protein sequence ID" value="MQY15219.1"/>
    <property type="molecule type" value="Genomic_DNA"/>
</dbReference>
<reference evidence="3 4" key="1">
    <citation type="submission" date="2019-10" db="EMBL/GenBank/DDBJ databases">
        <title>Streptomyces smaragdinus sp. nov. and Streptomyces fabii sp. nov., isolated from the gut of fungus growing-termite Macrotermes natalensis.</title>
        <authorList>
            <person name="Schwitalla J."/>
            <person name="Benndorf R."/>
            <person name="Martin K."/>
            <person name="De Beer W."/>
            <person name="Kaster A.-K."/>
            <person name="Vollmers J."/>
            <person name="Poulsen M."/>
            <person name="Beemelmanns C."/>
        </authorList>
    </citation>
    <scope>NUCLEOTIDE SEQUENCE [LARGE SCALE GENOMIC DNA]</scope>
    <source>
        <strain evidence="3 4">RB5</strain>
    </source>
</reference>
<evidence type="ECO:0000313" key="4">
    <source>
        <dbReference type="Proteomes" id="UP000466345"/>
    </source>
</evidence>
<evidence type="ECO:0000256" key="2">
    <source>
        <dbReference type="SAM" id="SignalP"/>
    </source>
</evidence>
<dbReference type="Proteomes" id="UP000466345">
    <property type="component" value="Unassembled WGS sequence"/>
</dbReference>
<sequence length="85" mass="8414">MRNAIRSSQIIVKPATIQRFAAAGLLALAVSVPAAAASTAVAMPRTEVHAVSAATAIVASAQGESGPNDGGEGPTRSTNGNTWGD</sequence>
<keyword evidence="2" id="KW-0732">Signal</keyword>
<dbReference type="AlphaFoldDB" id="A0A7K0CP44"/>
<proteinExistence type="predicted"/>
<name>A0A7K0CP44_9ACTN</name>
<evidence type="ECO:0000313" key="3">
    <source>
        <dbReference type="EMBL" id="MQY15219.1"/>
    </source>
</evidence>
<gene>
    <name evidence="3" type="ORF">SRB5_53980</name>
</gene>
<feature type="compositionally biased region" description="Polar residues" evidence="1">
    <location>
        <begin position="75"/>
        <end position="85"/>
    </location>
</feature>
<evidence type="ECO:0000256" key="1">
    <source>
        <dbReference type="SAM" id="MobiDB-lite"/>
    </source>
</evidence>
<comment type="caution">
    <text evidence="3">The sequence shown here is derived from an EMBL/GenBank/DDBJ whole genome shotgun (WGS) entry which is preliminary data.</text>
</comment>
<feature type="signal peptide" evidence="2">
    <location>
        <begin position="1"/>
        <end position="36"/>
    </location>
</feature>
<organism evidence="3 4">
    <name type="scientific">Streptomyces smaragdinus</name>
    <dbReference type="NCBI Taxonomy" id="2585196"/>
    <lineage>
        <taxon>Bacteria</taxon>
        <taxon>Bacillati</taxon>
        <taxon>Actinomycetota</taxon>
        <taxon>Actinomycetes</taxon>
        <taxon>Kitasatosporales</taxon>
        <taxon>Streptomycetaceae</taxon>
        <taxon>Streptomyces</taxon>
    </lineage>
</organism>
<feature type="chain" id="PRO_5029443569" evidence="2">
    <location>
        <begin position="37"/>
        <end position="85"/>
    </location>
</feature>
<feature type="region of interest" description="Disordered" evidence="1">
    <location>
        <begin position="59"/>
        <end position="85"/>
    </location>
</feature>
<protein>
    <submittedName>
        <fullName evidence="3">Uncharacterized protein</fullName>
    </submittedName>
</protein>
<keyword evidence="4" id="KW-1185">Reference proteome</keyword>